<dbReference type="OrthoDB" id="5402974at2759"/>
<evidence type="ECO:0000256" key="3">
    <source>
        <dbReference type="SAM" id="MobiDB-lite"/>
    </source>
</evidence>
<accession>A0A210QP96</accession>
<evidence type="ECO:0000259" key="4">
    <source>
        <dbReference type="PROSITE" id="PS50039"/>
    </source>
</evidence>
<dbReference type="SMART" id="SM00339">
    <property type="entry name" value="FH"/>
    <property type="match status" value="1"/>
</dbReference>
<feature type="compositionally biased region" description="Basic and acidic residues" evidence="3">
    <location>
        <begin position="328"/>
        <end position="359"/>
    </location>
</feature>
<dbReference type="SUPFAM" id="SSF46785">
    <property type="entry name" value="Winged helix' DNA-binding domain"/>
    <property type="match status" value="1"/>
</dbReference>
<keyword evidence="1 2" id="KW-0238">DNA-binding</keyword>
<dbReference type="STRING" id="6573.A0A210QP96"/>
<reference evidence="5 6" key="1">
    <citation type="journal article" date="2017" name="Nat. Ecol. Evol.">
        <title>Scallop genome provides insights into evolution of bilaterian karyotype and development.</title>
        <authorList>
            <person name="Wang S."/>
            <person name="Zhang J."/>
            <person name="Jiao W."/>
            <person name="Li J."/>
            <person name="Xun X."/>
            <person name="Sun Y."/>
            <person name="Guo X."/>
            <person name="Huan P."/>
            <person name="Dong B."/>
            <person name="Zhang L."/>
            <person name="Hu X."/>
            <person name="Sun X."/>
            <person name="Wang J."/>
            <person name="Zhao C."/>
            <person name="Wang Y."/>
            <person name="Wang D."/>
            <person name="Huang X."/>
            <person name="Wang R."/>
            <person name="Lv J."/>
            <person name="Li Y."/>
            <person name="Zhang Z."/>
            <person name="Liu B."/>
            <person name="Lu W."/>
            <person name="Hui Y."/>
            <person name="Liang J."/>
            <person name="Zhou Z."/>
            <person name="Hou R."/>
            <person name="Li X."/>
            <person name="Liu Y."/>
            <person name="Li H."/>
            <person name="Ning X."/>
            <person name="Lin Y."/>
            <person name="Zhao L."/>
            <person name="Xing Q."/>
            <person name="Dou J."/>
            <person name="Li Y."/>
            <person name="Mao J."/>
            <person name="Guo H."/>
            <person name="Dou H."/>
            <person name="Li T."/>
            <person name="Mu C."/>
            <person name="Jiang W."/>
            <person name="Fu Q."/>
            <person name="Fu X."/>
            <person name="Miao Y."/>
            <person name="Liu J."/>
            <person name="Yu Q."/>
            <person name="Li R."/>
            <person name="Liao H."/>
            <person name="Li X."/>
            <person name="Kong Y."/>
            <person name="Jiang Z."/>
            <person name="Chourrout D."/>
            <person name="Li R."/>
            <person name="Bao Z."/>
        </authorList>
    </citation>
    <scope>NUCLEOTIDE SEQUENCE [LARGE SCALE GENOMIC DNA]</scope>
    <source>
        <strain evidence="5 6">PY_sf001</strain>
    </source>
</reference>
<dbReference type="Pfam" id="PF00250">
    <property type="entry name" value="Forkhead"/>
    <property type="match status" value="1"/>
</dbReference>
<comment type="caution">
    <text evidence="5">The sequence shown here is derived from an EMBL/GenBank/DDBJ whole genome shotgun (WGS) entry which is preliminary data.</text>
</comment>
<dbReference type="PROSITE" id="PS50039">
    <property type="entry name" value="FORK_HEAD_3"/>
    <property type="match status" value="1"/>
</dbReference>
<feature type="region of interest" description="Disordered" evidence="3">
    <location>
        <begin position="71"/>
        <end position="105"/>
    </location>
</feature>
<dbReference type="InterPro" id="IPR001766">
    <property type="entry name" value="Fork_head_dom"/>
</dbReference>
<evidence type="ECO:0000256" key="1">
    <source>
        <dbReference type="ARBA" id="ARBA00023125"/>
    </source>
</evidence>
<dbReference type="EMBL" id="NEDP02002573">
    <property type="protein sequence ID" value="OWF50559.1"/>
    <property type="molecule type" value="Genomic_DNA"/>
</dbReference>
<name>A0A210QP96_MIZYE</name>
<proteinExistence type="predicted"/>
<dbReference type="InterPro" id="IPR036390">
    <property type="entry name" value="WH_DNA-bd_sf"/>
</dbReference>
<keyword evidence="2" id="KW-0539">Nucleus</keyword>
<dbReference type="AlphaFoldDB" id="A0A210QP96"/>
<dbReference type="Proteomes" id="UP000242188">
    <property type="component" value="Unassembled WGS sequence"/>
</dbReference>
<comment type="subcellular location">
    <subcellularLocation>
        <location evidence="2">Nucleus</location>
    </subcellularLocation>
</comment>
<evidence type="ECO:0000313" key="5">
    <source>
        <dbReference type="EMBL" id="OWF50559.1"/>
    </source>
</evidence>
<evidence type="ECO:0000313" key="6">
    <source>
        <dbReference type="Proteomes" id="UP000242188"/>
    </source>
</evidence>
<dbReference type="InterPro" id="IPR030456">
    <property type="entry name" value="TF_fork_head_CS_2"/>
</dbReference>
<feature type="DNA-binding region" description="Fork-head" evidence="2">
    <location>
        <begin position="239"/>
        <end position="338"/>
    </location>
</feature>
<keyword evidence="6" id="KW-1185">Reference proteome</keyword>
<feature type="compositionally biased region" description="Basic residues" evidence="3">
    <location>
        <begin position="88"/>
        <end position="104"/>
    </location>
</feature>
<gene>
    <name evidence="5" type="ORF">KP79_PYT18274</name>
</gene>
<evidence type="ECO:0000256" key="2">
    <source>
        <dbReference type="PROSITE-ProRule" id="PRU00089"/>
    </source>
</evidence>
<protein>
    <submittedName>
        <fullName evidence="5">Forkhead box protein N2</fullName>
    </submittedName>
</protein>
<dbReference type="InterPro" id="IPR036388">
    <property type="entry name" value="WH-like_DNA-bd_sf"/>
</dbReference>
<feature type="region of interest" description="Disordered" evidence="3">
    <location>
        <begin position="328"/>
        <end position="365"/>
    </location>
</feature>
<dbReference type="Gene3D" id="1.10.10.10">
    <property type="entry name" value="Winged helix-like DNA-binding domain superfamily/Winged helix DNA-binding domain"/>
    <property type="match status" value="1"/>
</dbReference>
<sequence>MIEMRADHDISSCKYGYNIPIINMKSNTKMAGRRKQAMPQATRPGVQLSDCYDEVQIYQIRLPFTTANCSHTPHPAVPHTNSIEGQTKKRKRERSHLKRSKRHKFSLDTPRIDTDLSDMRGVEEEYMKKEERRKSIRDKLERGQEYLFTKLEERDIHERAEIYSMCVSPDEDYYIPPEELKHDSMILTTNGYGHHRTYQVPKKRKRRNYMSDSVYLTYHNESDPYDNSHKLPIGSKLIRPPDKLVELVGQAIDGSPDGLLQVPQIYTVVQNRYPYFRYMDRAALGSWRSSIRHALYQKWFRKIRFGTHAINTKGCYWANNHTYVPVNKKEETVPRRHKPSTDSEYSSKKETRGSEKPDYDDFDLDPDTHDKVIALLTEEEEKELDLQGEYGNLEDVVCIANEYGISLAEYGPLLGMDKVPTTTFTRPSDVVPSPVRDPDPILSTCGPDWQTGTKDHMLASSGKTKVVDSPAILPASALAWNEQQQTLYNMSCVPPISTGSQDQACPALTSPLLPNINPEILRLDYRFDNPGGLLSDPQMGIGPASQSSEGYQLSREPYDTEPSMSFDIEQLPEMYNSDMFMPENCFSDIG</sequence>
<feature type="region of interest" description="Disordered" evidence="3">
    <location>
        <begin position="540"/>
        <end position="562"/>
    </location>
</feature>
<feature type="domain" description="Fork-head" evidence="4">
    <location>
        <begin position="239"/>
        <end position="338"/>
    </location>
</feature>
<dbReference type="PROSITE" id="PS00658">
    <property type="entry name" value="FORK_HEAD_2"/>
    <property type="match status" value="1"/>
</dbReference>
<dbReference type="GO" id="GO:0043565">
    <property type="term" value="F:sequence-specific DNA binding"/>
    <property type="evidence" value="ECO:0007669"/>
    <property type="project" value="InterPro"/>
</dbReference>
<organism evidence="5 6">
    <name type="scientific">Mizuhopecten yessoensis</name>
    <name type="common">Japanese scallop</name>
    <name type="synonym">Patinopecten yessoensis</name>
    <dbReference type="NCBI Taxonomy" id="6573"/>
    <lineage>
        <taxon>Eukaryota</taxon>
        <taxon>Metazoa</taxon>
        <taxon>Spiralia</taxon>
        <taxon>Lophotrochozoa</taxon>
        <taxon>Mollusca</taxon>
        <taxon>Bivalvia</taxon>
        <taxon>Autobranchia</taxon>
        <taxon>Pteriomorphia</taxon>
        <taxon>Pectinida</taxon>
        <taxon>Pectinoidea</taxon>
        <taxon>Pectinidae</taxon>
        <taxon>Mizuhopecten</taxon>
    </lineage>
</organism>
<dbReference type="GO" id="GO:0005634">
    <property type="term" value="C:nucleus"/>
    <property type="evidence" value="ECO:0007669"/>
    <property type="project" value="UniProtKB-SubCell"/>
</dbReference>
<dbReference type="GO" id="GO:0003700">
    <property type="term" value="F:DNA-binding transcription factor activity"/>
    <property type="evidence" value="ECO:0007669"/>
    <property type="project" value="InterPro"/>
</dbReference>